<evidence type="ECO:0000313" key="2">
    <source>
        <dbReference type="Proteomes" id="UP000006469"/>
    </source>
</evidence>
<dbReference type="KEGG" id="hme:HFX_6097"/>
<proteinExistence type="predicted"/>
<dbReference type="HOGENOM" id="CLU_2911400_0_0_2"/>
<gene>
    <name evidence="1" type="ordered locus">HFX_6097</name>
</gene>
<dbReference type="AlphaFoldDB" id="I3RAG3"/>
<name>I3RAG3_HALMT</name>
<geneLocation type="plasmid" evidence="1 2">
    <name>pHM500</name>
</geneLocation>
<reference evidence="1 2" key="1">
    <citation type="journal article" date="2012" name="J. Bacteriol.">
        <title>Complete genome sequence of the metabolically versatile halophilic archaeon Haloferax mediterranei, a poly(3-hydroxybutyrate-co-3-hydroxyvalerate) producer.</title>
        <authorList>
            <person name="Han J."/>
            <person name="Zhang F."/>
            <person name="Hou J."/>
            <person name="Liu X."/>
            <person name="Li M."/>
            <person name="Liu H."/>
            <person name="Cai L."/>
            <person name="Zhang B."/>
            <person name="Chen Y."/>
            <person name="Zhou J."/>
            <person name="Hu S."/>
            <person name="Xiang H."/>
        </authorList>
    </citation>
    <scope>NUCLEOTIDE SEQUENCE [LARGE SCALE GENOMIC DNA]</scope>
    <source>
        <strain evidence="2">ATCC 33500 / DSM 1411 / JCM 8866 / NBRC 14739 / NCIMB 2177 / R-4</strain>
        <plasmid evidence="2">pHM500</plasmid>
    </source>
</reference>
<dbReference type="Proteomes" id="UP000006469">
    <property type="component" value="Plasmid pHM500"/>
</dbReference>
<sequence length="61" mass="6703">MDTGIRLGINTLFRRQIGLCVYSTDVGGAKSGEVADGGDEFRIRRVHREEDDPATVNRPIA</sequence>
<keyword evidence="1" id="KW-0614">Plasmid</keyword>
<accession>I3RAG3</accession>
<protein>
    <submittedName>
        <fullName evidence="1">Uncharacterized protein</fullName>
    </submittedName>
</protein>
<organism evidence="1 2">
    <name type="scientific">Haloferax mediterranei (strain ATCC 33500 / DSM 1411 / JCM 8866 / NBRC 14739 / NCIMB 2177 / R-4)</name>
    <name type="common">Halobacterium mediterranei</name>
    <dbReference type="NCBI Taxonomy" id="523841"/>
    <lineage>
        <taxon>Archaea</taxon>
        <taxon>Methanobacteriati</taxon>
        <taxon>Methanobacteriota</taxon>
        <taxon>Stenosarchaea group</taxon>
        <taxon>Halobacteria</taxon>
        <taxon>Halobacteriales</taxon>
        <taxon>Haloferacaceae</taxon>
        <taxon>Haloferax</taxon>
    </lineage>
</organism>
<dbReference type="EMBL" id="CP001871">
    <property type="protein sequence ID" value="AFK21223.1"/>
    <property type="molecule type" value="Genomic_DNA"/>
</dbReference>
<evidence type="ECO:0000313" key="1">
    <source>
        <dbReference type="EMBL" id="AFK21223.1"/>
    </source>
</evidence>